<dbReference type="Proteomes" id="UP000886595">
    <property type="component" value="Unassembled WGS sequence"/>
</dbReference>
<sequence length="183" mass="20241">MLCLTPIPTMIRIHNRKSSEGDHSLTSVIALLSATLWIYYSVISMQGKLLVGVNYMSCVIHISYISFYLFYAPKKEKVLTLKLVLIVDVVLFGALFLLTYFLLHGAKRIEVLGYVCVVYAVCSVGFACGTVQMVICRLKKVFKKHETPDTGGDSVVPQRSGGTGAIVNVEIHKCVCFNLSIND</sequence>
<gene>
    <name evidence="10" type="ORF">Bca52824_022286</name>
</gene>
<evidence type="ECO:0000256" key="7">
    <source>
        <dbReference type="ARBA" id="ARBA00022989"/>
    </source>
</evidence>
<evidence type="ECO:0000256" key="4">
    <source>
        <dbReference type="ARBA" id="ARBA00022597"/>
    </source>
</evidence>
<dbReference type="EMBL" id="JAAMPC010000005">
    <property type="protein sequence ID" value="KAG2310729.1"/>
    <property type="molecule type" value="Genomic_DNA"/>
</dbReference>
<dbReference type="GO" id="GO:0051119">
    <property type="term" value="F:sugar transmembrane transporter activity"/>
    <property type="evidence" value="ECO:0007669"/>
    <property type="project" value="InterPro"/>
</dbReference>
<dbReference type="GO" id="GO:0012505">
    <property type="term" value="C:endomembrane system"/>
    <property type="evidence" value="ECO:0007669"/>
    <property type="project" value="UniProtKB-SubCell"/>
</dbReference>
<comment type="caution">
    <text evidence="10">The sequence shown here is derived from an EMBL/GenBank/DDBJ whole genome shotgun (WGS) entry which is preliminary data.</text>
</comment>
<feature type="transmembrane region" description="Helical" evidence="9">
    <location>
        <begin position="52"/>
        <end position="71"/>
    </location>
</feature>
<evidence type="ECO:0000256" key="3">
    <source>
        <dbReference type="ARBA" id="ARBA00022448"/>
    </source>
</evidence>
<evidence type="ECO:0000256" key="9">
    <source>
        <dbReference type="SAM" id="Phobius"/>
    </source>
</evidence>
<evidence type="ECO:0008006" key="12">
    <source>
        <dbReference type="Google" id="ProtNLM"/>
    </source>
</evidence>
<keyword evidence="6" id="KW-0677">Repeat</keyword>
<evidence type="ECO:0000256" key="1">
    <source>
        <dbReference type="ARBA" id="ARBA00004127"/>
    </source>
</evidence>
<keyword evidence="5 9" id="KW-0812">Transmembrane</keyword>
<evidence type="ECO:0000256" key="6">
    <source>
        <dbReference type="ARBA" id="ARBA00022737"/>
    </source>
</evidence>
<dbReference type="AlphaFoldDB" id="A0A8X7VGG1"/>
<feature type="transmembrane region" description="Helical" evidence="9">
    <location>
        <begin position="83"/>
        <end position="105"/>
    </location>
</feature>
<reference evidence="10 11" key="1">
    <citation type="submission" date="2020-02" db="EMBL/GenBank/DDBJ databases">
        <authorList>
            <person name="Ma Q."/>
            <person name="Huang Y."/>
            <person name="Song X."/>
            <person name="Pei D."/>
        </authorList>
    </citation>
    <scope>NUCLEOTIDE SEQUENCE [LARGE SCALE GENOMIC DNA]</scope>
    <source>
        <strain evidence="10">Sxm20200214</strain>
        <tissue evidence="10">Leaf</tissue>
    </source>
</reference>
<keyword evidence="4" id="KW-0762">Sugar transport</keyword>
<keyword evidence="8 9" id="KW-0472">Membrane</keyword>
<dbReference type="PANTHER" id="PTHR10791">
    <property type="entry name" value="RAG1-ACTIVATING PROTEIN 1"/>
    <property type="match status" value="1"/>
</dbReference>
<dbReference type="InterPro" id="IPR004316">
    <property type="entry name" value="SWEET_rpt"/>
</dbReference>
<evidence type="ECO:0000313" key="11">
    <source>
        <dbReference type="Proteomes" id="UP000886595"/>
    </source>
</evidence>
<keyword evidence="7 9" id="KW-1133">Transmembrane helix</keyword>
<name>A0A8X7VGG1_BRACI</name>
<keyword evidence="3" id="KW-0813">Transport</keyword>
<evidence type="ECO:0000256" key="8">
    <source>
        <dbReference type="ARBA" id="ARBA00023136"/>
    </source>
</evidence>
<evidence type="ECO:0000256" key="5">
    <source>
        <dbReference type="ARBA" id="ARBA00022692"/>
    </source>
</evidence>
<dbReference type="GO" id="GO:0016020">
    <property type="term" value="C:membrane"/>
    <property type="evidence" value="ECO:0007669"/>
    <property type="project" value="InterPro"/>
</dbReference>
<proteinExistence type="inferred from homology"/>
<dbReference type="PANTHER" id="PTHR10791:SF165">
    <property type="entry name" value="BIDIRECTIONAL SUGAR TRANSPORTER SWEET10"/>
    <property type="match status" value="1"/>
</dbReference>
<feature type="transmembrane region" description="Helical" evidence="9">
    <location>
        <begin position="21"/>
        <end position="40"/>
    </location>
</feature>
<keyword evidence="11" id="KW-1185">Reference proteome</keyword>
<feature type="transmembrane region" description="Helical" evidence="9">
    <location>
        <begin position="111"/>
        <end position="135"/>
    </location>
</feature>
<protein>
    <recommendedName>
        <fullName evidence="12">Bidirectional sugar transporter SWEET</fullName>
    </recommendedName>
</protein>
<dbReference type="OrthoDB" id="409725at2759"/>
<evidence type="ECO:0000313" key="10">
    <source>
        <dbReference type="EMBL" id="KAG2310729.1"/>
    </source>
</evidence>
<dbReference type="Pfam" id="PF03083">
    <property type="entry name" value="MtN3_slv"/>
    <property type="match status" value="1"/>
</dbReference>
<evidence type="ECO:0000256" key="2">
    <source>
        <dbReference type="ARBA" id="ARBA00007809"/>
    </source>
</evidence>
<comment type="subcellular location">
    <subcellularLocation>
        <location evidence="1">Endomembrane system</location>
        <topology evidence="1">Multi-pass membrane protein</topology>
    </subcellularLocation>
</comment>
<dbReference type="Gene3D" id="1.20.1280.290">
    <property type="match status" value="1"/>
</dbReference>
<accession>A0A8X7VGG1</accession>
<dbReference type="InterPro" id="IPR047664">
    <property type="entry name" value="SWEET"/>
</dbReference>
<organism evidence="10 11">
    <name type="scientific">Brassica carinata</name>
    <name type="common">Ethiopian mustard</name>
    <name type="synonym">Abyssinian cabbage</name>
    <dbReference type="NCBI Taxonomy" id="52824"/>
    <lineage>
        <taxon>Eukaryota</taxon>
        <taxon>Viridiplantae</taxon>
        <taxon>Streptophyta</taxon>
        <taxon>Embryophyta</taxon>
        <taxon>Tracheophyta</taxon>
        <taxon>Spermatophyta</taxon>
        <taxon>Magnoliopsida</taxon>
        <taxon>eudicotyledons</taxon>
        <taxon>Gunneridae</taxon>
        <taxon>Pentapetalae</taxon>
        <taxon>rosids</taxon>
        <taxon>malvids</taxon>
        <taxon>Brassicales</taxon>
        <taxon>Brassicaceae</taxon>
        <taxon>Brassiceae</taxon>
        <taxon>Brassica</taxon>
    </lineage>
</organism>
<comment type="similarity">
    <text evidence="2">Belongs to the SWEET sugar transporter family.</text>
</comment>